<keyword evidence="4" id="KW-1185">Reference proteome</keyword>
<name>A0A0G4IMY0_PLABS</name>
<reference evidence="2 4" key="1">
    <citation type="submission" date="2015-02" db="EMBL/GenBank/DDBJ databases">
        <authorList>
            <person name="Chooi Y.-H."/>
        </authorList>
    </citation>
    <scope>NUCLEOTIDE SEQUENCE [LARGE SCALE GENOMIC DNA]</scope>
    <source>
        <strain evidence="2">E3</strain>
    </source>
</reference>
<dbReference type="AlphaFoldDB" id="A0A0G4IMY0"/>
<dbReference type="InterPro" id="IPR021967">
    <property type="entry name" value="Nup98_C"/>
</dbReference>
<dbReference type="Gene3D" id="1.25.40.690">
    <property type="match status" value="1"/>
</dbReference>
<dbReference type="Pfam" id="PF12110">
    <property type="entry name" value="Nup96"/>
    <property type="match status" value="2"/>
</dbReference>
<organism evidence="2 4">
    <name type="scientific">Plasmodiophora brassicae</name>
    <name type="common">Clubroot disease agent</name>
    <dbReference type="NCBI Taxonomy" id="37360"/>
    <lineage>
        <taxon>Eukaryota</taxon>
        <taxon>Sar</taxon>
        <taxon>Rhizaria</taxon>
        <taxon>Endomyxa</taxon>
        <taxon>Phytomyxea</taxon>
        <taxon>Plasmodiophorida</taxon>
        <taxon>Plasmodiophoridae</taxon>
        <taxon>Plasmodiophora</taxon>
    </lineage>
</organism>
<keyword evidence="3" id="KW-0496">Mitochondrion</keyword>
<geneLocation type="mitochondrion" evidence="3"/>
<evidence type="ECO:0000259" key="1">
    <source>
        <dbReference type="Pfam" id="PF12110"/>
    </source>
</evidence>
<accession>A0A0G4IMY0</accession>
<dbReference type="EMBL" id="OVEO01000003">
    <property type="protein sequence ID" value="SPQ94647.1"/>
    <property type="molecule type" value="Genomic_DNA"/>
</dbReference>
<evidence type="ECO:0000313" key="5">
    <source>
        <dbReference type="Proteomes" id="UP000290189"/>
    </source>
</evidence>
<feature type="domain" description="Nuclear pore complex protein NUP96 C-terminal" evidence="1">
    <location>
        <begin position="268"/>
        <end position="346"/>
    </location>
</feature>
<dbReference type="Proteomes" id="UP000039324">
    <property type="component" value="Unassembled WGS sequence"/>
</dbReference>
<dbReference type="Proteomes" id="UP000290189">
    <property type="component" value="Unassembled WGS sequence"/>
</dbReference>
<gene>
    <name evidence="2" type="ORF">PBRA_005199</name>
    <name evidence="3" type="ORF">PLBR_LOCUS1862</name>
</gene>
<sequence>MSGDVFEFSLDDLVEAEEPDLYPALPPREKGGAPSDSIDFEIVNESLSDVTSIPASSPVHLSHQHRKTLPEEIASHLNLDAVKLHTMQSAFAASPPASPLKKPRWLDELPSPPQAAAVETPADLEMALVAAAPAKRVDVVPMRHQLDPQYDASRLSLVSSGSYRVGFGPGLRFAACNGTRVRVVRLQCADANDKLLAAHSRAVEEYVPRRPALYQSTPGDVWHLMTILFDPVYSSSDVDLRNALSNWLQAALSNEGRGKPGDHFLDQIADAVRYNRISRAVEIAIDNRCPRLATIIAESASGLRGHSRQVMREQLRKWSLTGVWASMTPSNRRVYALLAGDAGPSSGWLSALSAAVWLSDRSVRPLAEMLHGVDGPYDVRLALLRVRSNRLLPPHAVLRNAPVAIDHAVQFHMFDALQDALPLQPHQREQLAMAYAGQLEAQGRIRDALYVTLCIIQPDNAKRVQNALIDILTRNYPPVRPTSLPFNSVRFGMLPSSNGAAEPVERGPALSPWASEILDWLLHWSQHMPWARGHVDAAHVVYASAYARAIADGCPSLALTFAIRAGLWAAAHALFVTDIGPDLLLHRQFDAVARIGAILKSKQRHYPMQWRTGGAVLLAMAQGVAVEDSQLRLDAVPHTPRTAEGSERLRLKQRALKLSMPTAGSTPTRMERLHEMTAALIH</sequence>
<evidence type="ECO:0000313" key="2">
    <source>
        <dbReference type="EMBL" id="CEO96590.1"/>
    </source>
</evidence>
<dbReference type="EMBL" id="CDSF01000068">
    <property type="protein sequence ID" value="CEO96590.1"/>
    <property type="molecule type" value="Genomic_DNA"/>
</dbReference>
<evidence type="ECO:0000313" key="3">
    <source>
        <dbReference type="EMBL" id="SPQ94647.1"/>
    </source>
</evidence>
<evidence type="ECO:0000313" key="4">
    <source>
        <dbReference type="Proteomes" id="UP000039324"/>
    </source>
</evidence>
<protein>
    <recommendedName>
        <fullName evidence="1">Nuclear pore complex protein NUP96 C-terminal domain-containing protein</fullName>
    </recommendedName>
</protein>
<proteinExistence type="predicted"/>
<reference evidence="3 5" key="2">
    <citation type="submission" date="2018-03" db="EMBL/GenBank/DDBJ databases">
        <authorList>
            <person name="Fogelqvist J."/>
        </authorList>
    </citation>
    <scope>NUCLEOTIDE SEQUENCE [LARGE SCALE GENOMIC DNA]</scope>
</reference>
<feature type="domain" description="Nuclear pore complex protein NUP96 C-terminal" evidence="1">
    <location>
        <begin position="375"/>
        <end position="476"/>
    </location>
</feature>
<dbReference type="STRING" id="37360.A0A0G4IMY0"/>
<dbReference type="OrthoDB" id="3797628at2759"/>